<reference evidence="2 4" key="2">
    <citation type="submission" date="2018-06" db="EMBL/GenBank/DDBJ databases">
        <authorList>
            <consortium name="Pathogen Informatics"/>
            <person name="Doyle S."/>
        </authorList>
    </citation>
    <scope>NUCLEOTIDE SEQUENCE [LARGE SCALE GENOMIC DNA]</scope>
    <source>
        <strain evidence="2 4">NCTC13560</strain>
    </source>
</reference>
<evidence type="ECO:0000313" key="1">
    <source>
        <dbReference type="EMBL" id="SIQ02726.1"/>
    </source>
</evidence>
<keyword evidence="3" id="KW-1185">Reference proteome</keyword>
<evidence type="ECO:0000313" key="3">
    <source>
        <dbReference type="Proteomes" id="UP000185725"/>
    </source>
</evidence>
<gene>
    <name evidence="2" type="ORF">NCTC13560_02933</name>
    <name evidence="1" type="ORF">SAMN05421682_10265</name>
</gene>
<evidence type="ECO:0008006" key="5">
    <source>
        <dbReference type="Google" id="ProtNLM"/>
    </source>
</evidence>
<reference evidence="1 3" key="1">
    <citation type="submission" date="2017-01" db="EMBL/GenBank/DDBJ databases">
        <authorList>
            <person name="Varghese N."/>
            <person name="Submissions S."/>
        </authorList>
    </citation>
    <scope>NUCLEOTIDE SEQUENCE [LARGE SCALE GENOMIC DNA]</scope>
    <source>
        <strain evidence="1 3">ATCC 27950</strain>
    </source>
</reference>
<dbReference type="Proteomes" id="UP000185725">
    <property type="component" value="Unassembled WGS sequence"/>
</dbReference>
<accession>A0A381FF47</accession>
<evidence type="ECO:0000313" key="4">
    <source>
        <dbReference type="Proteomes" id="UP000255231"/>
    </source>
</evidence>
<dbReference type="AlphaFoldDB" id="A0A381FF47"/>
<name>A0A381FF47_9FLAO</name>
<dbReference type="EMBL" id="FTMF01000002">
    <property type="protein sequence ID" value="SIQ02726.1"/>
    <property type="molecule type" value="Genomic_DNA"/>
</dbReference>
<proteinExistence type="predicted"/>
<protein>
    <recommendedName>
        <fullName evidence="5">TraB family</fullName>
    </recommendedName>
</protein>
<evidence type="ECO:0000313" key="2">
    <source>
        <dbReference type="EMBL" id="SUX45186.1"/>
    </source>
</evidence>
<dbReference type="Proteomes" id="UP000255231">
    <property type="component" value="Unassembled WGS sequence"/>
</dbReference>
<dbReference type="EMBL" id="UFVS01000001">
    <property type="protein sequence ID" value="SUX45186.1"/>
    <property type="molecule type" value="Genomic_DNA"/>
</dbReference>
<sequence>MLSFSLVSCQSILAKIVSDKNINKKKLVYKNKQGKYLVYLPTVHIGKKEYYYSIKKEVDSLRKEGFIIAYEGIIFEIEKNDFEKNARKARKIIGYNIANINYNNINSLPKEYSIKNYIVQSNEKTGIVNTDYNVDMSLHDLIEKYELKYGSVILSECDLQTPLSAKYICKEKKKLPKYYFTDELRNNEALTKISLLINKNIVLLYGKGHKFMIHAGLLNNGYELVSGKL</sequence>
<organism evidence="2 4">
    <name type="scientific">Chryseobacterium indoltheticum</name>
    <dbReference type="NCBI Taxonomy" id="254"/>
    <lineage>
        <taxon>Bacteria</taxon>
        <taxon>Pseudomonadati</taxon>
        <taxon>Bacteroidota</taxon>
        <taxon>Flavobacteriia</taxon>
        <taxon>Flavobacteriales</taxon>
        <taxon>Weeksellaceae</taxon>
        <taxon>Chryseobacterium group</taxon>
        <taxon>Chryseobacterium</taxon>
    </lineage>
</organism>